<accession>A0A4Q8AA43</accession>
<evidence type="ECO:0000256" key="1">
    <source>
        <dbReference type="SAM" id="MobiDB-lite"/>
    </source>
</evidence>
<dbReference type="Proteomes" id="UP000292685">
    <property type="component" value="Unassembled WGS sequence"/>
</dbReference>
<dbReference type="PANTHER" id="PTHR43433:SF5">
    <property type="entry name" value="AB HYDROLASE-1 DOMAIN-CONTAINING PROTEIN"/>
    <property type="match status" value="1"/>
</dbReference>
<feature type="region of interest" description="Disordered" evidence="1">
    <location>
        <begin position="293"/>
        <end position="319"/>
    </location>
</feature>
<sequence length="319" mass="33600">MEIGLVKRIELDHVTLAVDEVGDQSGPPVLLIAGATQSMDWWPPDFCETLAADGLHVIRYDQRDTGESTASPPGHPSYTGGDLATDPLRIMDRLGISAAHLVGVSMGGGIAQYLGVHAADRVLSLTLIESSPAGGGTDDLPPPEAAVAEDATPEPEDWSDTSAVIDYRVEAERPYAGSLGFDDARFRAIATREAGRSRDMAASMVNHFLLAADAGADPSLITAPTLIVHSDSDPLFPLAHGEALARIIPNATLLRVHGMGHEVPPPRVWNVVVPALVEHVRAASAIVPESGDVSGRFRQWPREDADSPPRAPGTSGCSG</sequence>
<evidence type="ECO:0000313" key="5">
    <source>
        <dbReference type="Proteomes" id="UP000292685"/>
    </source>
</evidence>
<feature type="region of interest" description="Disordered" evidence="1">
    <location>
        <begin position="130"/>
        <end position="159"/>
    </location>
</feature>
<feature type="domain" description="Peptidase S33 tripeptidyl aminopeptidase-like C-terminal" evidence="3">
    <location>
        <begin position="222"/>
        <end position="263"/>
    </location>
</feature>
<feature type="domain" description="AB hydrolase-1" evidence="2">
    <location>
        <begin position="27"/>
        <end position="135"/>
    </location>
</feature>
<evidence type="ECO:0000259" key="2">
    <source>
        <dbReference type="Pfam" id="PF00561"/>
    </source>
</evidence>
<dbReference type="PRINTS" id="PR00111">
    <property type="entry name" value="ABHYDROLASE"/>
</dbReference>
<name>A0A4Q8AA43_9MICC</name>
<keyword evidence="5" id="KW-1185">Reference proteome</keyword>
<dbReference type="InterPro" id="IPR050471">
    <property type="entry name" value="AB_hydrolase"/>
</dbReference>
<reference evidence="4 5" key="1">
    <citation type="submission" date="2019-02" db="EMBL/GenBank/DDBJ databases">
        <title>Sequencing the genomes of 1000 actinobacteria strains.</title>
        <authorList>
            <person name="Klenk H.-P."/>
        </authorList>
    </citation>
    <scope>NUCLEOTIDE SEQUENCE [LARGE SCALE GENOMIC DNA]</scope>
    <source>
        <strain evidence="4 5">DSM 17364</strain>
    </source>
</reference>
<dbReference type="GO" id="GO:0004806">
    <property type="term" value="F:triacylglycerol lipase activity"/>
    <property type="evidence" value="ECO:0007669"/>
    <property type="project" value="TreeGrafter"/>
</dbReference>
<evidence type="ECO:0000259" key="3">
    <source>
        <dbReference type="Pfam" id="PF08386"/>
    </source>
</evidence>
<gene>
    <name evidence="4" type="ORF">EV380_0522</name>
</gene>
<feature type="region of interest" description="Disordered" evidence="1">
    <location>
        <begin position="64"/>
        <end position="83"/>
    </location>
</feature>
<dbReference type="GO" id="GO:0046503">
    <property type="term" value="P:glycerolipid catabolic process"/>
    <property type="evidence" value="ECO:0007669"/>
    <property type="project" value="TreeGrafter"/>
</dbReference>
<dbReference type="InterPro" id="IPR000073">
    <property type="entry name" value="AB_hydrolase_1"/>
</dbReference>
<dbReference type="InterPro" id="IPR029058">
    <property type="entry name" value="AB_hydrolase_fold"/>
</dbReference>
<comment type="caution">
    <text evidence="4">The sequence shown here is derived from an EMBL/GenBank/DDBJ whole genome shotgun (WGS) entry which is preliminary data.</text>
</comment>
<dbReference type="InterPro" id="IPR013595">
    <property type="entry name" value="Pept_S33_TAP-like_C"/>
</dbReference>
<evidence type="ECO:0000313" key="4">
    <source>
        <dbReference type="EMBL" id="RZU60967.1"/>
    </source>
</evidence>
<dbReference type="EMBL" id="SHLA01000001">
    <property type="protein sequence ID" value="RZU60967.1"/>
    <property type="molecule type" value="Genomic_DNA"/>
</dbReference>
<dbReference type="Gene3D" id="3.40.50.1820">
    <property type="entry name" value="alpha/beta hydrolase"/>
    <property type="match status" value="1"/>
</dbReference>
<dbReference type="RefSeq" id="WP_165391877.1">
    <property type="nucleotide sequence ID" value="NZ_SHLA01000001.1"/>
</dbReference>
<dbReference type="Pfam" id="PF08386">
    <property type="entry name" value="Abhydrolase_4"/>
    <property type="match status" value="1"/>
</dbReference>
<organism evidence="4 5">
    <name type="scientific">Zhihengliuella halotolerans</name>
    <dbReference type="NCBI Taxonomy" id="370736"/>
    <lineage>
        <taxon>Bacteria</taxon>
        <taxon>Bacillati</taxon>
        <taxon>Actinomycetota</taxon>
        <taxon>Actinomycetes</taxon>
        <taxon>Micrococcales</taxon>
        <taxon>Micrococcaceae</taxon>
        <taxon>Zhihengliuella</taxon>
    </lineage>
</organism>
<proteinExistence type="predicted"/>
<dbReference type="Pfam" id="PF00561">
    <property type="entry name" value="Abhydrolase_1"/>
    <property type="match status" value="1"/>
</dbReference>
<dbReference type="AlphaFoldDB" id="A0A4Q8AA43"/>
<dbReference type="SUPFAM" id="SSF53474">
    <property type="entry name" value="alpha/beta-Hydrolases"/>
    <property type="match status" value="1"/>
</dbReference>
<protein>
    <submittedName>
        <fullName evidence="4">Pimeloyl-ACP methyl ester carboxylesterase</fullName>
    </submittedName>
</protein>
<dbReference type="PANTHER" id="PTHR43433">
    <property type="entry name" value="HYDROLASE, ALPHA/BETA FOLD FAMILY PROTEIN"/>
    <property type="match status" value="1"/>
</dbReference>